<dbReference type="PANTHER" id="PTHR33264">
    <property type="entry name" value="EXPRESSED PROTEIN"/>
    <property type="match status" value="1"/>
</dbReference>
<keyword evidence="1" id="KW-1133">Transmembrane helix</keyword>
<dbReference type="AlphaFoldDB" id="A0AAN7LY84"/>
<keyword evidence="3" id="KW-1185">Reference proteome</keyword>
<dbReference type="PANTHER" id="PTHR33264:SF27">
    <property type="entry name" value="TRANSMEMBRANE PROTEIN"/>
    <property type="match status" value="1"/>
</dbReference>
<accession>A0AAN7LY84</accession>
<evidence type="ECO:0000313" key="2">
    <source>
        <dbReference type="EMBL" id="KAK4788392.1"/>
    </source>
</evidence>
<proteinExistence type="predicted"/>
<evidence type="ECO:0000256" key="1">
    <source>
        <dbReference type="SAM" id="Phobius"/>
    </source>
</evidence>
<reference evidence="2 3" key="1">
    <citation type="journal article" date="2023" name="Hortic Res">
        <title>Pangenome of water caltrop reveals structural variations and asymmetric subgenome divergence after allopolyploidization.</title>
        <authorList>
            <person name="Zhang X."/>
            <person name="Chen Y."/>
            <person name="Wang L."/>
            <person name="Yuan Y."/>
            <person name="Fang M."/>
            <person name="Shi L."/>
            <person name="Lu R."/>
            <person name="Comes H.P."/>
            <person name="Ma Y."/>
            <person name="Chen Y."/>
            <person name="Huang G."/>
            <person name="Zhou Y."/>
            <person name="Zheng Z."/>
            <person name="Qiu Y."/>
        </authorList>
    </citation>
    <scope>NUCLEOTIDE SEQUENCE [LARGE SCALE GENOMIC DNA]</scope>
    <source>
        <strain evidence="2">F231</strain>
    </source>
</reference>
<dbReference type="Proteomes" id="UP001346149">
    <property type="component" value="Unassembled WGS sequence"/>
</dbReference>
<protein>
    <submittedName>
        <fullName evidence="2">Uncharacterized protein</fullName>
    </submittedName>
</protein>
<sequence>MEEDWNALAADCIVVSCCCQCLVLQIIVFVLLRLPCKLIRKTKELARRRLARGRKRREKTKGVIEPIKAGRREEPEWTNLQGLQVKFEDAEICMKEVERALGELVDRGEFAFGSFWGRGRGNCPQHVGGYSSDGEFGFANVVKFHLIEIVNPCINKT</sequence>
<gene>
    <name evidence="2" type="ORF">SAY86_019711</name>
</gene>
<comment type="caution">
    <text evidence="2">The sequence shown here is derived from an EMBL/GenBank/DDBJ whole genome shotgun (WGS) entry which is preliminary data.</text>
</comment>
<dbReference type="EMBL" id="JAXQNO010000011">
    <property type="protein sequence ID" value="KAK4788392.1"/>
    <property type="molecule type" value="Genomic_DNA"/>
</dbReference>
<keyword evidence="1" id="KW-0472">Membrane</keyword>
<keyword evidence="1" id="KW-0812">Transmembrane</keyword>
<evidence type="ECO:0000313" key="3">
    <source>
        <dbReference type="Proteomes" id="UP001346149"/>
    </source>
</evidence>
<name>A0AAN7LY84_TRANT</name>
<feature type="transmembrane region" description="Helical" evidence="1">
    <location>
        <begin position="6"/>
        <end position="32"/>
    </location>
</feature>
<organism evidence="2 3">
    <name type="scientific">Trapa natans</name>
    <name type="common">Water chestnut</name>
    <dbReference type="NCBI Taxonomy" id="22666"/>
    <lineage>
        <taxon>Eukaryota</taxon>
        <taxon>Viridiplantae</taxon>
        <taxon>Streptophyta</taxon>
        <taxon>Embryophyta</taxon>
        <taxon>Tracheophyta</taxon>
        <taxon>Spermatophyta</taxon>
        <taxon>Magnoliopsida</taxon>
        <taxon>eudicotyledons</taxon>
        <taxon>Gunneridae</taxon>
        <taxon>Pentapetalae</taxon>
        <taxon>rosids</taxon>
        <taxon>malvids</taxon>
        <taxon>Myrtales</taxon>
        <taxon>Lythraceae</taxon>
        <taxon>Trapa</taxon>
    </lineage>
</organism>